<feature type="region of interest" description="Disordered" evidence="1">
    <location>
        <begin position="79"/>
        <end position="124"/>
    </location>
</feature>
<proteinExistence type="predicted"/>
<keyword evidence="3" id="KW-1185">Reference proteome</keyword>
<dbReference type="EMBL" id="JAVRRG010000142">
    <property type="protein sequence ID" value="KAK5081070.1"/>
    <property type="molecule type" value="Genomic_DNA"/>
</dbReference>
<sequence length="337" mass="38185">MSHQPPSLNRRSSTPWDRLRPVKQDPLESVGFVSKGDNRLLDIKTQETYYHKITARYMQFCTQNSKNLHEAFTSLSLTGSTPAPTPKAENLSSSRWAVPGARPTTAGYGSKNATTSRASNVNASVSPEPAEELSVILTALRKLREAILATSASAPSPAFSQRVHVFNIRLAILALHPESYHASLRYLLTSLHSQAHPLPVSELREMTAYLILDTALRVDNVIEAHAIRVRAKERWRFRDRDVDLILKAVISNNWPLFWRMRNKVDGYVRAIMHWKLEALRMTVLKAIGRSYMKCDIDWILQSTTGGEMSWEELVEKEDIGWLRDGNTAMIRKPKPKT</sequence>
<gene>
    <name evidence="2" type="ORF">LTR24_008342</name>
</gene>
<feature type="compositionally biased region" description="Polar residues" evidence="1">
    <location>
        <begin position="1"/>
        <end position="15"/>
    </location>
</feature>
<feature type="compositionally biased region" description="Polar residues" evidence="1">
    <location>
        <begin position="111"/>
        <end position="124"/>
    </location>
</feature>
<protein>
    <submittedName>
        <fullName evidence="2">Uncharacterized protein</fullName>
    </submittedName>
</protein>
<dbReference type="PANTHER" id="PTHR39398">
    <property type="entry name" value="YALI0F14311P"/>
    <property type="match status" value="1"/>
</dbReference>
<evidence type="ECO:0000313" key="3">
    <source>
        <dbReference type="Proteomes" id="UP001345013"/>
    </source>
</evidence>
<feature type="region of interest" description="Disordered" evidence="1">
    <location>
        <begin position="1"/>
        <end position="22"/>
    </location>
</feature>
<comment type="caution">
    <text evidence="2">The sequence shown here is derived from an EMBL/GenBank/DDBJ whole genome shotgun (WGS) entry which is preliminary data.</text>
</comment>
<accession>A0ABR0K0A1</accession>
<reference evidence="2 3" key="1">
    <citation type="submission" date="2023-08" db="EMBL/GenBank/DDBJ databases">
        <title>Black Yeasts Isolated from many extreme environments.</title>
        <authorList>
            <person name="Coleine C."/>
            <person name="Stajich J.E."/>
            <person name="Selbmann L."/>
        </authorList>
    </citation>
    <scope>NUCLEOTIDE SEQUENCE [LARGE SCALE GENOMIC DNA]</scope>
    <source>
        <strain evidence="2 3">CCFEE 5885</strain>
    </source>
</reference>
<name>A0ABR0K0A1_9EURO</name>
<dbReference type="PANTHER" id="PTHR39398:SF1">
    <property type="entry name" value="CSN8_PSMD8_EIF3K DOMAIN-CONTAINING PROTEIN"/>
    <property type="match status" value="1"/>
</dbReference>
<dbReference type="Proteomes" id="UP001345013">
    <property type="component" value="Unassembled WGS sequence"/>
</dbReference>
<evidence type="ECO:0000256" key="1">
    <source>
        <dbReference type="SAM" id="MobiDB-lite"/>
    </source>
</evidence>
<evidence type="ECO:0000313" key="2">
    <source>
        <dbReference type="EMBL" id="KAK5081070.1"/>
    </source>
</evidence>
<organism evidence="2 3">
    <name type="scientific">Lithohypha guttulata</name>
    <dbReference type="NCBI Taxonomy" id="1690604"/>
    <lineage>
        <taxon>Eukaryota</taxon>
        <taxon>Fungi</taxon>
        <taxon>Dikarya</taxon>
        <taxon>Ascomycota</taxon>
        <taxon>Pezizomycotina</taxon>
        <taxon>Eurotiomycetes</taxon>
        <taxon>Chaetothyriomycetidae</taxon>
        <taxon>Chaetothyriales</taxon>
        <taxon>Trichomeriaceae</taxon>
        <taxon>Lithohypha</taxon>
    </lineage>
</organism>